<evidence type="ECO:0000313" key="2">
    <source>
        <dbReference type="Proteomes" id="UP000827872"/>
    </source>
</evidence>
<gene>
    <name evidence="1" type="ORF">K3G42_023471</name>
</gene>
<dbReference type="Proteomes" id="UP000827872">
    <property type="component" value="Linkage Group LG02"/>
</dbReference>
<accession>A0ACB8G308</accession>
<dbReference type="EMBL" id="CM037615">
    <property type="protein sequence ID" value="KAH8013926.1"/>
    <property type="molecule type" value="Genomic_DNA"/>
</dbReference>
<proteinExistence type="predicted"/>
<keyword evidence="2" id="KW-1185">Reference proteome</keyword>
<reference evidence="1" key="1">
    <citation type="submission" date="2021-08" db="EMBL/GenBank/DDBJ databases">
        <title>The first chromosome-level gecko genome reveals the dynamic sex chromosomes of Neotropical dwarf geckos (Sphaerodactylidae: Sphaerodactylus).</title>
        <authorList>
            <person name="Pinto B.J."/>
            <person name="Keating S.E."/>
            <person name="Gamble T."/>
        </authorList>
    </citation>
    <scope>NUCLEOTIDE SEQUENCE</scope>
    <source>
        <strain evidence="1">TG3544</strain>
    </source>
</reference>
<protein>
    <submittedName>
        <fullName evidence="1">Uncharacterized protein</fullName>
    </submittedName>
</protein>
<name>A0ACB8G308_9SAUR</name>
<comment type="caution">
    <text evidence="1">The sequence shown here is derived from an EMBL/GenBank/DDBJ whole genome shotgun (WGS) entry which is preliminary data.</text>
</comment>
<sequence length="133" mass="15497">MFQFEQWENLCSKERKYTLSSNLKELLQNDVSMVYNTRKTSKDYKNVQITVGNVNNWRGLFIIDGGFVGKLKGLGDQSYKRFLKINVRMKPEAFLLGFMDISGKKTWNVVFMYDSISKNALCAEMENSSFIYN</sequence>
<evidence type="ECO:0000313" key="1">
    <source>
        <dbReference type="EMBL" id="KAH8013926.1"/>
    </source>
</evidence>
<organism evidence="1 2">
    <name type="scientific">Sphaerodactylus townsendi</name>
    <dbReference type="NCBI Taxonomy" id="933632"/>
    <lineage>
        <taxon>Eukaryota</taxon>
        <taxon>Metazoa</taxon>
        <taxon>Chordata</taxon>
        <taxon>Craniata</taxon>
        <taxon>Vertebrata</taxon>
        <taxon>Euteleostomi</taxon>
        <taxon>Lepidosauria</taxon>
        <taxon>Squamata</taxon>
        <taxon>Bifurcata</taxon>
        <taxon>Gekkota</taxon>
        <taxon>Sphaerodactylidae</taxon>
        <taxon>Sphaerodactylus</taxon>
    </lineage>
</organism>